<protein>
    <submittedName>
        <fullName evidence="2">Uncharacterized protein</fullName>
    </submittedName>
</protein>
<dbReference type="EMBL" id="MT142482">
    <property type="protein sequence ID" value="QJA82192.1"/>
    <property type="molecule type" value="Genomic_DNA"/>
</dbReference>
<sequence>MIQIDTGMLGVIVTVLLAIIGLAAGLGALSQRVNQHDKDILSNRKENREDHQQIFTKLDEINKLIRNGNK</sequence>
<accession>A0A6M3KK15</accession>
<name>A0A6M3KK15_9ZZZZ</name>
<dbReference type="AlphaFoldDB" id="A0A6M3KK15"/>
<evidence type="ECO:0000313" key="2">
    <source>
        <dbReference type="EMBL" id="QJA82192.1"/>
    </source>
</evidence>
<organism evidence="2">
    <name type="scientific">viral metagenome</name>
    <dbReference type="NCBI Taxonomy" id="1070528"/>
    <lineage>
        <taxon>unclassified sequences</taxon>
        <taxon>metagenomes</taxon>
        <taxon>organismal metagenomes</taxon>
    </lineage>
</organism>
<keyword evidence="1" id="KW-0812">Transmembrane</keyword>
<gene>
    <name evidence="2" type="ORF">MM415A00435_0006</name>
</gene>
<feature type="transmembrane region" description="Helical" evidence="1">
    <location>
        <begin position="6"/>
        <end position="29"/>
    </location>
</feature>
<keyword evidence="1" id="KW-1133">Transmembrane helix</keyword>
<keyword evidence="1" id="KW-0472">Membrane</keyword>
<proteinExistence type="predicted"/>
<reference evidence="2" key="1">
    <citation type="submission" date="2020-03" db="EMBL/GenBank/DDBJ databases">
        <title>The deep terrestrial virosphere.</title>
        <authorList>
            <person name="Holmfeldt K."/>
            <person name="Nilsson E."/>
            <person name="Simone D."/>
            <person name="Lopez-Fernandez M."/>
            <person name="Wu X."/>
            <person name="de Brujin I."/>
            <person name="Lundin D."/>
            <person name="Andersson A."/>
            <person name="Bertilsson S."/>
            <person name="Dopson M."/>
        </authorList>
    </citation>
    <scope>NUCLEOTIDE SEQUENCE</scope>
    <source>
        <strain evidence="2">MM415A00435</strain>
    </source>
</reference>
<evidence type="ECO:0000256" key="1">
    <source>
        <dbReference type="SAM" id="Phobius"/>
    </source>
</evidence>